<protein>
    <submittedName>
        <fullName evidence="9">DUF421 domain-containing protein</fullName>
    </submittedName>
</protein>
<dbReference type="OrthoDB" id="9778331at2"/>
<dbReference type="RefSeq" id="WP_155698765.1">
    <property type="nucleotide sequence ID" value="NZ_CP034235.1"/>
</dbReference>
<evidence type="ECO:0000259" key="8">
    <source>
        <dbReference type="Pfam" id="PF04239"/>
    </source>
</evidence>
<evidence type="ECO:0000313" key="9">
    <source>
        <dbReference type="EMBL" id="QGQ93769.1"/>
    </source>
</evidence>
<dbReference type="InterPro" id="IPR023090">
    <property type="entry name" value="UPF0702_alpha/beta_dom_sf"/>
</dbReference>
<comment type="similarity">
    <text evidence="2">Belongs to the UPF0702 family.</text>
</comment>
<evidence type="ECO:0000256" key="5">
    <source>
        <dbReference type="ARBA" id="ARBA00022989"/>
    </source>
</evidence>
<reference evidence="10" key="1">
    <citation type="submission" date="2018-11" db="EMBL/GenBank/DDBJ databases">
        <title>Complete genome sequence of Paenibacillus sp. ML311-T8.</title>
        <authorList>
            <person name="Nam Y.-D."/>
            <person name="Kang J."/>
            <person name="Chung W.-H."/>
            <person name="Park Y.S."/>
        </authorList>
    </citation>
    <scope>NUCLEOTIDE SEQUENCE [LARGE SCALE GENOMIC DNA]</scope>
    <source>
        <strain evidence="10">ML311-T8</strain>
    </source>
</reference>
<feature type="transmembrane region" description="Helical" evidence="7">
    <location>
        <begin position="33"/>
        <end position="53"/>
    </location>
</feature>
<keyword evidence="5 7" id="KW-1133">Transmembrane helix</keyword>
<dbReference type="Gene3D" id="3.30.240.20">
    <property type="entry name" value="bsu07140 like domains"/>
    <property type="match status" value="2"/>
</dbReference>
<evidence type="ECO:0000256" key="7">
    <source>
        <dbReference type="SAM" id="Phobius"/>
    </source>
</evidence>
<dbReference type="InterPro" id="IPR012452">
    <property type="entry name" value="DUF1657"/>
</dbReference>
<dbReference type="AlphaFoldDB" id="A0A6B8RBD9"/>
<evidence type="ECO:0000313" key="10">
    <source>
        <dbReference type="Proteomes" id="UP000426246"/>
    </source>
</evidence>
<evidence type="ECO:0000256" key="1">
    <source>
        <dbReference type="ARBA" id="ARBA00004651"/>
    </source>
</evidence>
<gene>
    <name evidence="9" type="ORF">EHS13_02030</name>
</gene>
<dbReference type="EMBL" id="CP034235">
    <property type="protein sequence ID" value="QGQ93769.1"/>
    <property type="molecule type" value="Genomic_DNA"/>
</dbReference>
<dbReference type="KEGG" id="ppsc:EHS13_02030"/>
<keyword evidence="3" id="KW-1003">Cell membrane</keyword>
<evidence type="ECO:0000256" key="2">
    <source>
        <dbReference type="ARBA" id="ARBA00006448"/>
    </source>
</evidence>
<evidence type="ECO:0000256" key="4">
    <source>
        <dbReference type="ARBA" id="ARBA00022692"/>
    </source>
</evidence>
<organism evidence="9 10">
    <name type="scientific">Paenibacillus psychroresistens</name>
    <dbReference type="NCBI Taxonomy" id="1778678"/>
    <lineage>
        <taxon>Bacteria</taxon>
        <taxon>Bacillati</taxon>
        <taxon>Bacillota</taxon>
        <taxon>Bacilli</taxon>
        <taxon>Bacillales</taxon>
        <taxon>Paenibacillaceae</taxon>
        <taxon>Paenibacillus</taxon>
    </lineage>
</organism>
<keyword evidence="6 7" id="KW-0472">Membrane</keyword>
<dbReference type="PANTHER" id="PTHR34582:SF7">
    <property type="entry name" value="UPF0702 TRANSMEMBRANE PROTEIN YDFS"/>
    <property type="match status" value="1"/>
</dbReference>
<name>A0A6B8RBD9_9BACL</name>
<comment type="subcellular location">
    <subcellularLocation>
        <location evidence="1">Cell membrane</location>
        <topology evidence="1">Multi-pass membrane protein</topology>
    </subcellularLocation>
</comment>
<dbReference type="PANTHER" id="PTHR34582">
    <property type="entry name" value="UPF0702 TRANSMEMBRANE PROTEIN YCAP"/>
    <property type="match status" value="1"/>
</dbReference>
<dbReference type="Pfam" id="PF07870">
    <property type="entry name" value="DUF1657"/>
    <property type="match status" value="1"/>
</dbReference>
<keyword evidence="10" id="KW-1185">Reference proteome</keyword>
<evidence type="ECO:0000256" key="3">
    <source>
        <dbReference type="ARBA" id="ARBA00022475"/>
    </source>
</evidence>
<dbReference type="GO" id="GO:0005886">
    <property type="term" value="C:plasma membrane"/>
    <property type="evidence" value="ECO:0007669"/>
    <property type="project" value="UniProtKB-SubCell"/>
</dbReference>
<feature type="transmembrane region" description="Helical" evidence="7">
    <location>
        <begin position="7"/>
        <end position="26"/>
    </location>
</feature>
<keyword evidence="4 7" id="KW-0812">Transmembrane</keyword>
<evidence type="ECO:0000256" key="6">
    <source>
        <dbReference type="ARBA" id="ARBA00023136"/>
    </source>
</evidence>
<proteinExistence type="inferred from homology"/>
<accession>A0A6B8RBD9</accession>
<sequence length="286" mass="31978">MSKELEVVIRTLVAILVLFFLTKMLGKRQVSQLSLFEYITGITIGSITAYVSLDLDTNWHLGVIALVVWVLVSIGVDYLQLKSKTMRDLIDGKPRILIKSGKILEDNLKKERVTSDDLMMQLRKKNVFLAADVEFAVMEPNGDIDVLLMRENQPLTPKHLGIKVAPGVASQAVIMDGKVIGEPLAAAGFSREWLKTELDKIGVSIENVFLGQVDGYGQLYVDLFDDMLKVPKPQLKAVLFATLKKCEADLELFSLGTKNEQAKQMYEQCATKLQKTITELTPLLHR</sequence>
<feature type="domain" description="YetF C-terminal" evidence="8">
    <location>
        <begin position="82"/>
        <end position="214"/>
    </location>
</feature>
<dbReference type="Proteomes" id="UP000426246">
    <property type="component" value="Chromosome"/>
</dbReference>
<dbReference type="InterPro" id="IPR007353">
    <property type="entry name" value="DUF421"/>
</dbReference>
<dbReference type="Pfam" id="PF04239">
    <property type="entry name" value="DUF421"/>
    <property type="match status" value="1"/>
</dbReference>
<feature type="transmembrane region" description="Helical" evidence="7">
    <location>
        <begin position="59"/>
        <end position="79"/>
    </location>
</feature>